<dbReference type="GO" id="GO:0050152">
    <property type="term" value="F:omega-amidase activity"/>
    <property type="evidence" value="ECO:0007669"/>
    <property type="project" value="TreeGrafter"/>
</dbReference>
<dbReference type="InterPro" id="IPR003010">
    <property type="entry name" value="C-N_Hydrolase"/>
</dbReference>
<evidence type="ECO:0000313" key="3">
    <source>
        <dbReference type="Proteomes" id="UP000245207"/>
    </source>
</evidence>
<dbReference type="PANTHER" id="PTHR23088:SF30">
    <property type="entry name" value="OMEGA-AMIDASE NIT2"/>
    <property type="match status" value="1"/>
</dbReference>
<comment type="caution">
    <text evidence="2">The sequence shown here is derived from an EMBL/GenBank/DDBJ whole genome shotgun (WGS) entry which is preliminary data.</text>
</comment>
<dbReference type="GO" id="GO:0006541">
    <property type="term" value="P:glutamine metabolic process"/>
    <property type="evidence" value="ECO:0007669"/>
    <property type="project" value="TreeGrafter"/>
</dbReference>
<sequence length="88" mass="10196">MEFCHVCWKIYIVTYSPSRNSSGCYEIWGRSTVVGPDGEVVGKLEHEEGELIAEIDLSAINHQRQCIPLQQHRRHDIYKLLQVEEQTP</sequence>
<dbReference type="GO" id="GO:0005739">
    <property type="term" value="C:mitochondrion"/>
    <property type="evidence" value="ECO:0007669"/>
    <property type="project" value="TreeGrafter"/>
</dbReference>
<reference evidence="2 3" key="1">
    <citation type="journal article" date="2018" name="Mol. Plant">
        <title>The genome of Artemisia annua provides insight into the evolution of Asteraceae family and artemisinin biosynthesis.</title>
        <authorList>
            <person name="Shen Q."/>
            <person name="Zhang L."/>
            <person name="Liao Z."/>
            <person name="Wang S."/>
            <person name="Yan T."/>
            <person name="Shi P."/>
            <person name="Liu M."/>
            <person name="Fu X."/>
            <person name="Pan Q."/>
            <person name="Wang Y."/>
            <person name="Lv Z."/>
            <person name="Lu X."/>
            <person name="Zhang F."/>
            <person name="Jiang W."/>
            <person name="Ma Y."/>
            <person name="Chen M."/>
            <person name="Hao X."/>
            <person name="Li L."/>
            <person name="Tang Y."/>
            <person name="Lv G."/>
            <person name="Zhou Y."/>
            <person name="Sun X."/>
            <person name="Brodelius P.E."/>
            <person name="Rose J.K.C."/>
            <person name="Tang K."/>
        </authorList>
    </citation>
    <scope>NUCLEOTIDE SEQUENCE [LARGE SCALE GENOMIC DNA]</scope>
    <source>
        <strain evidence="3">cv. Huhao1</strain>
        <tissue evidence="2">Leaf</tissue>
    </source>
</reference>
<dbReference type="InterPro" id="IPR036526">
    <property type="entry name" value="C-N_Hydrolase_sf"/>
</dbReference>
<dbReference type="AlphaFoldDB" id="A0A2U1MZ43"/>
<evidence type="ECO:0000259" key="1">
    <source>
        <dbReference type="Pfam" id="PF00795"/>
    </source>
</evidence>
<dbReference type="PANTHER" id="PTHR23088">
    <property type="entry name" value="NITRILASE-RELATED"/>
    <property type="match status" value="1"/>
</dbReference>
<dbReference type="GO" id="GO:0006528">
    <property type="term" value="P:asparagine metabolic process"/>
    <property type="evidence" value="ECO:0007669"/>
    <property type="project" value="TreeGrafter"/>
</dbReference>
<name>A0A2U1MZ43_ARTAN</name>
<dbReference type="STRING" id="35608.A0A2U1MZ43"/>
<gene>
    <name evidence="2" type="ORF">CTI12_AA327000</name>
</gene>
<accession>A0A2U1MZ43</accession>
<protein>
    <submittedName>
        <fullName evidence="2">Hydrolase domain-containing protein</fullName>
    </submittedName>
</protein>
<evidence type="ECO:0000313" key="2">
    <source>
        <dbReference type="EMBL" id="PWA66464.1"/>
    </source>
</evidence>
<proteinExistence type="predicted"/>
<dbReference type="Proteomes" id="UP000245207">
    <property type="component" value="Unassembled WGS sequence"/>
</dbReference>
<keyword evidence="3" id="KW-1185">Reference proteome</keyword>
<dbReference type="Gene3D" id="3.60.110.10">
    <property type="entry name" value="Carbon-nitrogen hydrolase"/>
    <property type="match status" value="1"/>
</dbReference>
<organism evidence="2 3">
    <name type="scientific">Artemisia annua</name>
    <name type="common">Sweet wormwood</name>
    <dbReference type="NCBI Taxonomy" id="35608"/>
    <lineage>
        <taxon>Eukaryota</taxon>
        <taxon>Viridiplantae</taxon>
        <taxon>Streptophyta</taxon>
        <taxon>Embryophyta</taxon>
        <taxon>Tracheophyta</taxon>
        <taxon>Spermatophyta</taxon>
        <taxon>Magnoliopsida</taxon>
        <taxon>eudicotyledons</taxon>
        <taxon>Gunneridae</taxon>
        <taxon>Pentapetalae</taxon>
        <taxon>asterids</taxon>
        <taxon>campanulids</taxon>
        <taxon>Asterales</taxon>
        <taxon>Asteraceae</taxon>
        <taxon>Asteroideae</taxon>
        <taxon>Anthemideae</taxon>
        <taxon>Artemisiinae</taxon>
        <taxon>Artemisia</taxon>
    </lineage>
</organism>
<keyword evidence="2" id="KW-0378">Hydrolase</keyword>
<dbReference type="Pfam" id="PF00795">
    <property type="entry name" value="CN_hydrolase"/>
    <property type="match status" value="1"/>
</dbReference>
<dbReference type="GO" id="GO:0006107">
    <property type="term" value="P:oxaloacetate metabolic process"/>
    <property type="evidence" value="ECO:0007669"/>
    <property type="project" value="TreeGrafter"/>
</dbReference>
<dbReference type="EMBL" id="PKPP01004018">
    <property type="protein sequence ID" value="PWA66464.1"/>
    <property type="molecule type" value="Genomic_DNA"/>
</dbReference>
<dbReference type="SUPFAM" id="SSF56317">
    <property type="entry name" value="Carbon-nitrogen hydrolase"/>
    <property type="match status" value="1"/>
</dbReference>
<feature type="domain" description="CN hydrolase" evidence="1">
    <location>
        <begin position="20"/>
        <end position="64"/>
    </location>
</feature>